<feature type="region of interest" description="Disordered" evidence="1">
    <location>
        <begin position="1"/>
        <end position="24"/>
    </location>
</feature>
<name>A0ABD2AIP2_VESSQ</name>
<gene>
    <name evidence="2" type="ORF">V1478_010987</name>
</gene>
<comment type="caution">
    <text evidence="2">The sequence shown here is derived from an EMBL/GenBank/DDBJ whole genome shotgun (WGS) entry which is preliminary data.</text>
</comment>
<evidence type="ECO:0000313" key="2">
    <source>
        <dbReference type="EMBL" id="KAL2719525.1"/>
    </source>
</evidence>
<accession>A0ABD2AIP2</accession>
<sequence>MEMNASCYRQTTAKKVARRREEEDALGRGFSYSVGSSQEFSETLKNTCQGYTTAFYDLTLIKEYESMLRAMLKNTSLSRYAVH</sequence>
<evidence type="ECO:0000256" key="1">
    <source>
        <dbReference type="SAM" id="MobiDB-lite"/>
    </source>
</evidence>
<reference evidence="2 3" key="1">
    <citation type="journal article" date="2024" name="Ann. Entomol. Soc. Am.">
        <title>Genomic analyses of the southern and eastern yellowjacket wasps (Hymenoptera: Vespidae) reveal evolutionary signatures of social life.</title>
        <authorList>
            <person name="Catto M.A."/>
            <person name="Caine P.B."/>
            <person name="Orr S.E."/>
            <person name="Hunt B.G."/>
            <person name="Goodisman M.A.D."/>
        </authorList>
    </citation>
    <scope>NUCLEOTIDE SEQUENCE [LARGE SCALE GENOMIC DNA]</scope>
    <source>
        <strain evidence="2">233</strain>
        <tissue evidence="2">Head and thorax</tissue>
    </source>
</reference>
<proteinExistence type="predicted"/>
<dbReference type="AlphaFoldDB" id="A0ABD2AIP2"/>
<protein>
    <submittedName>
        <fullName evidence="2">Uncharacterized protein</fullName>
    </submittedName>
</protein>
<evidence type="ECO:0000313" key="3">
    <source>
        <dbReference type="Proteomes" id="UP001607302"/>
    </source>
</evidence>
<organism evidence="2 3">
    <name type="scientific">Vespula squamosa</name>
    <name type="common">Southern yellow jacket</name>
    <name type="synonym">Wasp</name>
    <dbReference type="NCBI Taxonomy" id="30214"/>
    <lineage>
        <taxon>Eukaryota</taxon>
        <taxon>Metazoa</taxon>
        <taxon>Ecdysozoa</taxon>
        <taxon>Arthropoda</taxon>
        <taxon>Hexapoda</taxon>
        <taxon>Insecta</taxon>
        <taxon>Pterygota</taxon>
        <taxon>Neoptera</taxon>
        <taxon>Endopterygota</taxon>
        <taxon>Hymenoptera</taxon>
        <taxon>Apocrita</taxon>
        <taxon>Aculeata</taxon>
        <taxon>Vespoidea</taxon>
        <taxon>Vespidae</taxon>
        <taxon>Vespinae</taxon>
        <taxon>Vespula</taxon>
    </lineage>
</organism>
<keyword evidence="3" id="KW-1185">Reference proteome</keyword>
<dbReference type="Proteomes" id="UP001607302">
    <property type="component" value="Unassembled WGS sequence"/>
</dbReference>
<dbReference type="EMBL" id="JAUDFV010000149">
    <property type="protein sequence ID" value="KAL2719525.1"/>
    <property type="molecule type" value="Genomic_DNA"/>
</dbReference>